<evidence type="ECO:0000313" key="1">
    <source>
        <dbReference type="EMBL" id="NYE04747.1"/>
    </source>
</evidence>
<evidence type="ECO:0000313" key="2">
    <source>
        <dbReference type="Proteomes" id="UP000548423"/>
    </source>
</evidence>
<dbReference type="Proteomes" id="UP000548423">
    <property type="component" value="Unassembled WGS sequence"/>
</dbReference>
<sequence>MKELIGYCNSCAKEIYCLEGFFNGIQSDDRKIYCFECYECNQKENPQA</sequence>
<comment type="caution">
    <text evidence="1">The sequence shown here is derived from an EMBL/GenBank/DDBJ whole genome shotgun (WGS) entry which is preliminary data.</text>
</comment>
<name>A0A852TAE1_9BACI</name>
<accession>A0A852TAE1</accession>
<reference evidence="2" key="1">
    <citation type="submission" date="2020-07" db="EMBL/GenBank/DDBJ databases">
        <authorList>
            <person name="Partida-Martinez L."/>
            <person name="Huntemann M."/>
            <person name="Clum A."/>
            <person name="Wang J."/>
            <person name="Palaniappan K."/>
            <person name="Ritter S."/>
            <person name="Chen I.-M."/>
            <person name="Stamatis D."/>
            <person name="Reddy T."/>
            <person name="O'Malley R."/>
            <person name="Daum C."/>
            <person name="Shapiro N."/>
            <person name="Ivanova N."/>
            <person name="Kyrpides N."/>
            <person name="Woyke T."/>
        </authorList>
    </citation>
    <scope>NUCLEOTIDE SEQUENCE [LARGE SCALE GENOMIC DNA]</scope>
    <source>
        <strain evidence="2">AT2.8</strain>
    </source>
</reference>
<proteinExistence type="predicted"/>
<dbReference type="EMBL" id="JACCBX010000003">
    <property type="protein sequence ID" value="NYE04747.1"/>
    <property type="molecule type" value="Genomic_DNA"/>
</dbReference>
<organism evidence="1 2">
    <name type="scientific">Neobacillus niacini</name>
    <dbReference type="NCBI Taxonomy" id="86668"/>
    <lineage>
        <taxon>Bacteria</taxon>
        <taxon>Bacillati</taxon>
        <taxon>Bacillota</taxon>
        <taxon>Bacilli</taxon>
        <taxon>Bacillales</taxon>
        <taxon>Bacillaceae</taxon>
        <taxon>Neobacillus</taxon>
    </lineage>
</organism>
<gene>
    <name evidence="1" type="ORF">F4694_001496</name>
</gene>
<dbReference type="AlphaFoldDB" id="A0A852TAE1"/>
<protein>
    <submittedName>
        <fullName evidence="1">Uncharacterized protein</fullName>
    </submittedName>
</protein>
<reference evidence="2" key="2">
    <citation type="submission" date="2020-08" db="EMBL/GenBank/DDBJ databases">
        <title>The Agave Microbiome: Exploring the role of microbial communities in plant adaptations to desert environments.</title>
        <authorList>
            <person name="Partida-Martinez L.P."/>
        </authorList>
    </citation>
    <scope>NUCLEOTIDE SEQUENCE [LARGE SCALE GENOMIC DNA]</scope>
    <source>
        <strain evidence="2">AT2.8</strain>
    </source>
</reference>